<feature type="domain" description="C2H2-type" evidence="6">
    <location>
        <begin position="40"/>
        <end position="67"/>
    </location>
</feature>
<dbReference type="SUPFAM" id="SSF57667">
    <property type="entry name" value="beta-beta-alpha zinc fingers"/>
    <property type="match status" value="1"/>
</dbReference>
<dbReference type="PROSITE" id="PS50157">
    <property type="entry name" value="ZINC_FINGER_C2H2_2"/>
    <property type="match status" value="3"/>
</dbReference>
<proteinExistence type="predicted"/>
<keyword evidence="4" id="KW-0862">Zinc</keyword>
<evidence type="ECO:0000256" key="2">
    <source>
        <dbReference type="ARBA" id="ARBA00022737"/>
    </source>
</evidence>
<evidence type="ECO:0000256" key="5">
    <source>
        <dbReference type="PROSITE-ProRule" id="PRU00042"/>
    </source>
</evidence>
<reference evidence="7 8" key="1">
    <citation type="journal article" date="2019" name="Philos. Trans. R. Soc. Lond., B, Biol. Sci.">
        <title>Ant behaviour and brain gene expression of defending hosts depend on the ecological success of the intruding social parasite.</title>
        <authorList>
            <person name="Kaur R."/>
            <person name="Stoldt M."/>
            <person name="Jongepier E."/>
            <person name="Feldmeyer B."/>
            <person name="Menzel F."/>
            <person name="Bornberg-Bauer E."/>
            <person name="Foitzik S."/>
        </authorList>
    </citation>
    <scope>NUCLEOTIDE SEQUENCE [LARGE SCALE GENOMIC DNA]</scope>
    <source>
        <tissue evidence="7">Whole body</tissue>
    </source>
</reference>
<dbReference type="Pfam" id="PF13912">
    <property type="entry name" value="zf-C2H2_6"/>
    <property type="match status" value="1"/>
</dbReference>
<sequence>MRIHMRRHKSNSVACEICRRHLSSKEALEKHRKIVHFHDYDCDTCHKKLKSKQKLREHIISHLESKFKCPKCPKMYKSKQNLNEHLLKHEGIKKNFFATLAVRFFTRTRGCVYTWVGIKVTVWHVRFADVTYRVKKPWKNITKHCIYMIMSAIYVARK</sequence>
<dbReference type="Gene3D" id="3.30.160.60">
    <property type="entry name" value="Classic Zinc Finger"/>
    <property type="match status" value="2"/>
</dbReference>
<evidence type="ECO:0000256" key="4">
    <source>
        <dbReference type="ARBA" id="ARBA00022833"/>
    </source>
</evidence>
<keyword evidence="1" id="KW-0479">Metal-binding</keyword>
<feature type="domain" description="C2H2-type" evidence="6">
    <location>
        <begin position="67"/>
        <end position="94"/>
    </location>
</feature>
<dbReference type="Pfam" id="PF00096">
    <property type="entry name" value="zf-C2H2"/>
    <property type="match status" value="2"/>
</dbReference>
<dbReference type="STRING" id="300112.A0A4S2JL51"/>
<evidence type="ECO:0000256" key="1">
    <source>
        <dbReference type="ARBA" id="ARBA00022723"/>
    </source>
</evidence>
<dbReference type="GO" id="GO:0008270">
    <property type="term" value="F:zinc ion binding"/>
    <property type="evidence" value="ECO:0007669"/>
    <property type="project" value="UniProtKB-KW"/>
</dbReference>
<keyword evidence="8" id="KW-1185">Reference proteome</keyword>
<dbReference type="PANTHER" id="PTHR24379">
    <property type="entry name" value="KRAB AND ZINC FINGER DOMAIN-CONTAINING"/>
    <property type="match status" value="1"/>
</dbReference>
<name>A0A4S2JL51_9HYME</name>
<dbReference type="PANTHER" id="PTHR24379:SF121">
    <property type="entry name" value="C2H2-TYPE DOMAIN-CONTAINING PROTEIN"/>
    <property type="match status" value="1"/>
</dbReference>
<accession>A0A4S2JL51</accession>
<organism evidence="7 8">
    <name type="scientific">Temnothorax longispinosus</name>
    <dbReference type="NCBI Taxonomy" id="300112"/>
    <lineage>
        <taxon>Eukaryota</taxon>
        <taxon>Metazoa</taxon>
        <taxon>Ecdysozoa</taxon>
        <taxon>Arthropoda</taxon>
        <taxon>Hexapoda</taxon>
        <taxon>Insecta</taxon>
        <taxon>Pterygota</taxon>
        <taxon>Neoptera</taxon>
        <taxon>Endopterygota</taxon>
        <taxon>Hymenoptera</taxon>
        <taxon>Apocrita</taxon>
        <taxon>Aculeata</taxon>
        <taxon>Formicoidea</taxon>
        <taxon>Formicidae</taxon>
        <taxon>Myrmicinae</taxon>
        <taxon>Temnothorax</taxon>
    </lineage>
</organism>
<dbReference type="InterPro" id="IPR013087">
    <property type="entry name" value="Znf_C2H2_type"/>
</dbReference>
<comment type="caution">
    <text evidence="7">The sequence shown here is derived from an EMBL/GenBank/DDBJ whole genome shotgun (WGS) entry which is preliminary data.</text>
</comment>
<keyword evidence="2" id="KW-0677">Repeat</keyword>
<evidence type="ECO:0000313" key="7">
    <source>
        <dbReference type="EMBL" id="TGZ36935.1"/>
    </source>
</evidence>
<protein>
    <submittedName>
        <fullName evidence="7">Zinc finger protein</fullName>
    </submittedName>
</protein>
<feature type="domain" description="C2H2-type" evidence="6">
    <location>
        <begin position="13"/>
        <end position="41"/>
    </location>
</feature>
<evidence type="ECO:0000313" key="8">
    <source>
        <dbReference type="Proteomes" id="UP000310200"/>
    </source>
</evidence>
<dbReference type="EMBL" id="QBLH01003654">
    <property type="protein sequence ID" value="TGZ36935.1"/>
    <property type="molecule type" value="Genomic_DNA"/>
</dbReference>
<gene>
    <name evidence="7" type="ORF">DBV15_11324</name>
</gene>
<keyword evidence="3 5" id="KW-0863">Zinc-finger</keyword>
<evidence type="ECO:0000259" key="6">
    <source>
        <dbReference type="PROSITE" id="PS50157"/>
    </source>
</evidence>
<dbReference type="Proteomes" id="UP000310200">
    <property type="component" value="Unassembled WGS sequence"/>
</dbReference>
<dbReference type="SMART" id="SM00355">
    <property type="entry name" value="ZnF_C2H2"/>
    <property type="match status" value="3"/>
</dbReference>
<evidence type="ECO:0000256" key="3">
    <source>
        <dbReference type="ARBA" id="ARBA00022771"/>
    </source>
</evidence>
<dbReference type="InterPro" id="IPR036236">
    <property type="entry name" value="Znf_C2H2_sf"/>
</dbReference>
<dbReference type="AlphaFoldDB" id="A0A4S2JL51"/>
<dbReference type="PROSITE" id="PS00028">
    <property type="entry name" value="ZINC_FINGER_C2H2_1"/>
    <property type="match status" value="3"/>
</dbReference>